<dbReference type="PANTHER" id="PTHR47534:SF3">
    <property type="entry name" value="ALCOHOL DEHYDROGENASE-LIKE C-TERMINAL DOMAIN-CONTAINING PROTEIN"/>
    <property type="match status" value="1"/>
</dbReference>
<evidence type="ECO:0000256" key="1">
    <source>
        <dbReference type="ARBA" id="ARBA00023002"/>
    </source>
</evidence>
<dbReference type="InterPro" id="IPR052228">
    <property type="entry name" value="Sec_Metab_Biosynth_Oxidored"/>
</dbReference>
<evidence type="ECO:0008006" key="4">
    <source>
        <dbReference type="Google" id="ProtNLM"/>
    </source>
</evidence>
<protein>
    <recommendedName>
        <fullName evidence="4">NAD(P)-binding protein</fullName>
    </recommendedName>
</protein>
<dbReference type="EMBL" id="JARJLG010000069">
    <property type="protein sequence ID" value="KAJ7753937.1"/>
    <property type="molecule type" value="Genomic_DNA"/>
</dbReference>
<reference evidence="2" key="1">
    <citation type="submission" date="2023-03" db="EMBL/GenBank/DDBJ databases">
        <title>Massive genome expansion in bonnet fungi (Mycena s.s.) driven by repeated elements and novel gene families across ecological guilds.</title>
        <authorList>
            <consortium name="Lawrence Berkeley National Laboratory"/>
            <person name="Harder C.B."/>
            <person name="Miyauchi S."/>
            <person name="Viragh M."/>
            <person name="Kuo A."/>
            <person name="Thoen E."/>
            <person name="Andreopoulos B."/>
            <person name="Lu D."/>
            <person name="Skrede I."/>
            <person name="Drula E."/>
            <person name="Henrissat B."/>
            <person name="Morin E."/>
            <person name="Kohler A."/>
            <person name="Barry K."/>
            <person name="LaButti K."/>
            <person name="Morin E."/>
            <person name="Salamov A."/>
            <person name="Lipzen A."/>
            <person name="Mereny Z."/>
            <person name="Hegedus B."/>
            <person name="Baldrian P."/>
            <person name="Stursova M."/>
            <person name="Weitz H."/>
            <person name="Taylor A."/>
            <person name="Grigoriev I.V."/>
            <person name="Nagy L.G."/>
            <person name="Martin F."/>
            <person name="Kauserud H."/>
        </authorList>
    </citation>
    <scope>NUCLEOTIDE SEQUENCE</scope>
    <source>
        <strain evidence="2">CBHHK188m</strain>
    </source>
</reference>
<dbReference type="InterPro" id="IPR036291">
    <property type="entry name" value="NAD(P)-bd_dom_sf"/>
</dbReference>
<keyword evidence="1" id="KW-0560">Oxidoreductase</keyword>
<sequence length="339" mass="36965">MPIPADAKASNALFHPFYVPVAVFIGGTSGVGQGMVEAFARYVKGRAHIIIVGRNEYAASEIIGHFPKPAAGETSDWTHEFVPCDVSLMANVRAACALIRTKVERVNFLVLTAGYSSLVSTALTSEGLDLLLAMRYYYRFVFIQELLPLVQAAQALGQDAKVMSVLGAGLGSPKRPIDLDNLGNTVKERSGRIRVAIRSMMQAWGYTDAMMAHFATRNPAIAFTHIHPGAVHTPGLRIDLDGLLTPLSWLINLILPWLSVSQDQAAEHMLYALFTGERGLFIRDRYGDVISSLEFEAPVDLRDSNETSVLNGVPMTGYGASDLGVRRIMEQTEAVTRAQ</sequence>
<organism evidence="2 3">
    <name type="scientific">Mycena maculata</name>
    <dbReference type="NCBI Taxonomy" id="230809"/>
    <lineage>
        <taxon>Eukaryota</taxon>
        <taxon>Fungi</taxon>
        <taxon>Dikarya</taxon>
        <taxon>Basidiomycota</taxon>
        <taxon>Agaricomycotina</taxon>
        <taxon>Agaricomycetes</taxon>
        <taxon>Agaricomycetidae</taxon>
        <taxon>Agaricales</taxon>
        <taxon>Marasmiineae</taxon>
        <taxon>Mycenaceae</taxon>
        <taxon>Mycena</taxon>
    </lineage>
</organism>
<comment type="caution">
    <text evidence="2">The sequence shown here is derived from an EMBL/GenBank/DDBJ whole genome shotgun (WGS) entry which is preliminary data.</text>
</comment>
<dbReference type="Proteomes" id="UP001215280">
    <property type="component" value="Unassembled WGS sequence"/>
</dbReference>
<accession>A0AAD7NAS1</accession>
<evidence type="ECO:0000313" key="2">
    <source>
        <dbReference type="EMBL" id="KAJ7753937.1"/>
    </source>
</evidence>
<dbReference type="Gene3D" id="3.40.50.720">
    <property type="entry name" value="NAD(P)-binding Rossmann-like Domain"/>
    <property type="match status" value="1"/>
</dbReference>
<evidence type="ECO:0000313" key="3">
    <source>
        <dbReference type="Proteomes" id="UP001215280"/>
    </source>
</evidence>
<dbReference type="PANTHER" id="PTHR47534">
    <property type="entry name" value="YALI0E05731P"/>
    <property type="match status" value="1"/>
</dbReference>
<dbReference type="Pfam" id="PF00106">
    <property type="entry name" value="adh_short"/>
    <property type="match status" value="1"/>
</dbReference>
<proteinExistence type="predicted"/>
<dbReference type="SUPFAM" id="SSF51735">
    <property type="entry name" value="NAD(P)-binding Rossmann-fold domains"/>
    <property type="match status" value="1"/>
</dbReference>
<keyword evidence="3" id="KW-1185">Reference proteome</keyword>
<dbReference type="GO" id="GO:0016491">
    <property type="term" value="F:oxidoreductase activity"/>
    <property type="evidence" value="ECO:0007669"/>
    <property type="project" value="UniProtKB-KW"/>
</dbReference>
<dbReference type="InterPro" id="IPR002347">
    <property type="entry name" value="SDR_fam"/>
</dbReference>
<gene>
    <name evidence="2" type="ORF">DFH07DRAFT_921238</name>
</gene>
<dbReference type="AlphaFoldDB" id="A0AAD7NAS1"/>
<name>A0AAD7NAS1_9AGAR</name>